<keyword evidence="2" id="KW-1185">Reference proteome</keyword>
<reference evidence="1" key="1">
    <citation type="submission" date="2018-02" db="EMBL/GenBank/DDBJ databases">
        <title>The genomes of Aspergillus section Nigri reveals drivers in fungal speciation.</title>
        <authorList>
            <consortium name="DOE Joint Genome Institute"/>
            <person name="Vesth T.C."/>
            <person name="Nybo J."/>
            <person name="Theobald S."/>
            <person name="Brandl J."/>
            <person name="Frisvad J.C."/>
            <person name="Nielsen K.F."/>
            <person name="Lyhne E.K."/>
            <person name="Kogle M.E."/>
            <person name="Kuo A."/>
            <person name="Riley R."/>
            <person name="Clum A."/>
            <person name="Nolan M."/>
            <person name="Lipzen A."/>
            <person name="Salamov A."/>
            <person name="Henrissat B."/>
            <person name="Wiebenga A."/>
            <person name="De vries R.P."/>
            <person name="Grigoriev I.V."/>
            <person name="Mortensen U.H."/>
            <person name="Andersen M.R."/>
            <person name="Baker S.E."/>
        </authorList>
    </citation>
    <scope>NUCLEOTIDE SEQUENCE</scope>
    <source>
        <strain evidence="1">CBS 121060</strain>
    </source>
</reference>
<organism evidence="1 2">
    <name type="scientific">Aspergillus aculeatinus CBS 121060</name>
    <dbReference type="NCBI Taxonomy" id="1448322"/>
    <lineage>
        <taxon>Eukaryota</taxon>
        <taxon>Fungi</taxon>
        <taxon>Dikarya</taxon>
        <taxon>Ascomycota</taxon>
        <taxon>Pezizomycotina</taxon>
        <taxon>Eurotiomycetes</taxon>
        <taxon>Eurotiomycetidae</taxon>
        <taxon>Eurotiales</taxon>
        <taxon>Aspergillaceae</taxon>
        <taxon>Aspergillus</taxon>
        <taxon>Aspergillus subgen. Circumdati</taxon>
    </lineage>
</organism>
<dbReference type="Proteomes" id="UP000249661">
    <property type="component" value="Unassembled WGS sequence"/>
</dbReference>
<gene>
    <name evidence="1" type="ORF">BO66DRAFT_20502</name>
</gene>
<proteinExistence type="predicted"/>
<name>A0ACD1HH84_9EURO</name>
<evidence type="ECO:0000313" key="2">
    <source>
        <dbReference type="Proteomes" id="UP000249661"/>
    </source>
</evidence>
<dbReference type="EMBL" id="KZ824942">
    <property type="protein sequence ID" value="RAH72776.1"/>
    <property type="molecule type" value="Genomic_DNA"/>
</dbReference>
<protein>
    <submittedName>
        <fullName evidence="1">Uncharacterized protein</fullName>
    </submittedName>
</protein>
<accession>A0ACD1HH84</accession>
<sequence length="55" mass="6211">MATSWLHTHITCLGLLIPSLLLPKVDQNQMKILPISKVFPFSLSLRFSPHLLSLI</sequence>
<evidence type="ECO:0000313" key="1">
    <source>
        <dbReference type="EMBL" id="RAH72776.1"/>
    </source>
</evidence>